<proteinExistence type="predicted"/>
<dbReference type="InterPro" id="IPR036108">
    <property type="entry name" value="4pyrrol_syn_uPrphyn_synt_sf"/>
</dbReference>
<dbReference type="InterPro" id="IPR003754">
    <property type="entry name" value="4pyrrol_synth_uPrphyn_synth"/>
</dbReference>
<dbReference type="Proteomes" id="UP001057520">
    <property type="component" value="Chromosome"/>
</dbReference>
<dbReference type="CDD" id="cd06578">
    <property type="entry name" value="HemD"/>
    <property type="match status" value="1"/>
</dbReference>
<reference evidence="2 3" key="1">
    <citation type="submission" date="2022-04" db="EMBL/GenBank/DDBJ databases">
        <title>Genome sequence of soybean root-associated Caulobacter segnis RL271.</title>
        <authorList>
            <person name="Longley R."/>
            <person name="Bonito G."/>
            <person name="Trigodet F."/>
            <person name="Crosson S."/>
            <person name="Fiebig A."/>
        </authorList>
    </citation>
    <scope>NUCLEOTIDE SEQUENCE [LARGE SCALE GENOMIC DNA]</scope>
    <source>
        <strain evidence="2 3">RL271</strain>
    </source>
</reference>
<dbReference type="SUPFAM" id="SSF69618">
    <property type="entry name" value="HemD-like"/>
    <property type="match status" value="1"/>
</dbReference>
<sequence length="228" mass="23308">MEEGAPVWITRARPGALATAERVAALGFMPIVEPLLAVEFLNAELDLSHVAALAFTSANGVEGFARLSDARGLPVFAVGRATAKAAQDVGFVGVSSADGDVEDLCALIAAGAAGPVLWAGAREPAGDLVGLLRGCGVMAKGATVYETVERVPSADLLARLDAPFTVLLHSPRAARILARLLSGRNAHGLRAVCLSEAVAAPLTGVIEPGSVTFAPRPDESALLDLLKA</sequence>
<accession>A0ABY4ZTK6</accession>
<evidence type="ECO:0000313" key="3">
    <source>
        <dbReference type="Proteomes" id="UP001057520"/>
    </source>
</evidence>
<name>A0ABY4ZTK6_9CAUL</name>
<evidence type="ECO:0000259" key="1">
    <source>
        <dbReference type="Pfam" id="PF02602"/>
    </source>
</evidence>
<gene>
    <name evidence="2" type="ORF">MZV50_25785</name>
</gene>
<evidence type="ECO:0000313" key="2">
    <source>
        <dbReference type="EMBL" id="USQ95906.1"/>
    </source>
</evidence>
<feature type="domain" description="Tetrapyrrole biosynthesis uroporphyrinogen III synthase" evidence="1">
    <location>
        <begin position="19"/>
        <end position="203"/>
    </location>
</feature>
<organism evidence="2 3">
    <name type="scientific">Caulobacter segnis</name>
    <dbReference type="NCBI Taxonomy" id="88688"/>
    <lineage>
        <taxon>Bacteria</taxon>
        <taxon>Pseudomonadati</taxon>
        <taxon>Pseudomonadota</taxon>
        <taxon>Alphaproteobacteria</taxon>
        <taxon>Caulobacterales</taxon>
        <taxon>Caulobacteraceae</taxon>
        <taxon>Caulobacter</taxon>
    </lineage>
</organism>
<keyword evidence="3" id="KW-1185">Reference proteome</keyword>
<dbReference type="Pfam" id="PF02602">
    <property type="entry name" value="HEM4"/>
    <property type="match status" value="1"/>
</dbReference>
<dbReference type="EMBL" id="CP096040">
    <property type="protein sequence ID" value="USQ95906.1"/>
    <property type="molecule type" value="Genomic_DNA"/>
</dbReference>
<protein>
    <submittedName>
        <fullName evidence="2">Uroporphyrinogen-III synthase</fullName>
    </submittedName>
</protein>
<dbReference type="Gene3D" id="3.40.50.10090">
    <property type="match status" value="1"/>
</dbReference>